<keyword evidence="5" id="KW-0132">Cell division</keyword>
<dbReference type="InterPro" id="IPR004405">
    <property type="entry name" value="TF_pelota"/>
</dbReference>
<dbReference type="InterPro" id="IPR005141">
    <property type="entry name" value="eRF1_2"/>
</dbReference>
<dbReference type="Proteomes" id="UP000750522">
    <property type="component" value="Unassembled WGS sequence"/>
</dbReference>
<evidence type="ECO:0000259" key="11">
    <source>
        <dbReference type="SMART" id="SM01194"/>
    </source>
</evidence>
<dbReference type="Gene3D" id="3.30.1330.30">
    <property type="match status" value="1"/>
</dbReference>
<dbReference type="PANTHER" id="PTHR10853:SF0">
    <property type="entry name" value="PROTEIN PELOTA HOMOLOG"/>
    <property type="match status" value="1"/>
</dbReference>
<dbReference type="Gene3D" id="3.30.420.60">
    <property type="entry name" value="eRF1 domain 2"/>
    <property type="match status" value="1"/>
</dbReference>
<evidence type="ECO:0000256" key="2">
    <source>
        <dbReference type="ARBA" id="ARBA00004496"/>
    </source>
</evidence>
<evidence type="ECO:0000313" key="12">
    <source>
        <dbReference type="EMBL" id="CDO57739.1"/>
    </source>
</evidence>
<evidence type="ECO:0000313" key="13">
    <source>
        <dbReference type="EMBL" id="KAF5095428.1"/>
    </source>
</evidence>
<evidence type="ECO:0000256" key="10">
    <source>
        <dbReference type="RuleBase" id="RU362019"/>
    </source>
</evidence>
<dbReference type="EMBL" id="QQZK01000147">
    <property type="protein sequence ID" value="KAF5095428.1"/>
    <property type="molecule type" value="Genomic_DNA"/>
</dbReference>
<dbReference type="SMART" id="SM01194">
    <property type="entry name" value="eRF1_1"/>
    <property type="match status" value="1"/>
</dbReference>
<dbReference type="FunFam" id="3.30.1330.30:FF:000008">
    <property type="entry name" value="Protein pelota homolog"/>
    <property type="match status" value="1"/>
</dbReference>
<dbReference type="Pfam" id="PF03464">
    <property type="entry name" value="eRF1_2"/>
    <property type="match status" value="1"/>
</dbReference>
<dbReference type="STRING" id="1173061.A0A0J9XKI9"/>
<dbReference type="PANTHER" id="PTHR10853">
    <property type="entry name" value="PELOTA"/>
    <property type="match status" value="1"/>
</dbReference>
<dbReference type="GO" id="GO:0070481">
    <property type="term" value="P:nuclear-transcribed mRNA catabolic process, non-stop decay"/>
    <property type="evidence" value="ECO:0007669"/>
    <property type="project" value="InterPro"/>
</dbReference>
<keyword evidence="9" id="KW-0131">Cell cycle</keyword>
<dbReference type="EMBL" id="CCBN010000024">
    <property type="protein sequence ID" value="CDO57739.1"/>
    <property type="molecule type" value="Genomic_DNA"/>
</dbReference>
<feature type="domain" description="eRF1/Pelota-like N-terminal" evidence="11">
    <location>
        <begin position="1"/>
        <end position="127"/>
    </location>
</feature>
<dbReference type="GO" id="GO:0005737">
    <property type="term" value="C:cytoplasm"/>
    <property type="evidence" value="ECO:0007669"/>
    <property type="project" value="UniProtKB-SubCell"/>
</dbReference>
<dbReference type="InterPro" id="IPR058547">
    <property type="entry name" value="Pelota_N"/>
</dbReference>
<dbReference type="InterPro" id="IPR038069">
    <property type="entry name" value="Pelota/DOM34_N"/>
</dbReference>
<comment type="subcellular location">
    <subcellularLocation>
        <location evidence="2 10">Cytoplasm</location>
    </subcellularLocation>
</comment>
<evidence type="ECO:0000256" key="8">
    <source>
        <dbReference type="ARBA" id="ARBA00023254"/>
    </source>
</evidence>
<dbReference type="AlphaFoldDB" id="A0A0J9XKI9"/>
<comment type="cofactor">
    <cofactor evidence="1 10">
        <name>a divalent metal cation</name>
        <dbReference type="ChEBI" id="CHEBI:60240"/>
    </cofactor>
</comment>
<dbReference type="SUPFAM" id="SSF53137">
    <property type="entry name" value="Translational machinery components"/>
    <property type="match status" value="1"/>
</dbReference>
<proteinExistence type="inferred from homology"/>
<dbReference type="GO" id="GO:0006412">
    <property type="term" value="P:translation"/>
    <property type="evidence" value="ECO:0007669"/>
    <property type="project" value="UniProtKB-ARBA"/>
</dbReference>
<dbReference type="GO" id="GO:0046872">
    <property type="term" value="F:metal ion binding"/>
    <property type="evidence" value="ECO:0007669"/>
    <property type="project" value="UniProtKB-KW"/>
</dbReference>
<dbReference type="InterPro" id="IPR005140">
    <property type="entry name" value="eRF1_Pelota-like_N"/>
</dbReference>
<keyword evidence="7" id="KW-0498">Mitosis</keyword>
<reference evidence="13" key="3">
    <citation type="submission" date="2020-01" db="EMBL/GenBank/DDBJ databases">
        <authorList>
            <person name="Perkins V."/>
            <person name="Lessard M.-H."/>
            <person name="Dugat-Bony E."/>
            <person name="Frenette M."/>
            <person name="Labrie S."/>
        </authorList>
    </citation>
    <scope>NUCLEOTIDE SEQUENCE</scope>
    <source>
        <strain evidence="13">LMA-70</strain>
    </source>
</reference>
<dbReference type="GO" id="GO:0051301">
    <property type="term" value="P:cell division"/>
    <property type="evidence" value="ECO:0007669"/>
    <property type="project" value="UniProtKB-KW"/>
</dbReference>
<keyword evidence="4 10" id="KW-0963">Cytoplasm</keyword>
<gene>
    <name evidence="12" type="ORF">BN980_GECA24s01297g</name>
    <name evidence="13" type="ORF">DV451_004662</name>
</gene>
<protein>
    <recommendedName>
        <fullName evidence="10">Protein DOM34 homolog</fullName>
    </recommendedName>
</protein>
<dbReference type="GO" id="GO:1990533">
    <property type="term" value="C:Dom34-Hbs1 complex"/>
    <property type="evidence" value="ECO:0007669"/>
    <property type="project" value="UniProtKB-ARBA"/>
</dbReference>
<dbReference type="NCBIfam" id="TIGR00111">
    <property type="entry name" value="pelota"/>
    <property type="match status" value="1"/>
</dbReference>
<comment type="caution">
    <text evidence="12">The sequence shown here is derived from an EMBL/GenBank/DDBJ whole genome shotgun (WGS) entry which is preliminary data.</text>
</comment>
<reference evidence="13" key="2">
    <citation type="journal article" date="2020" name="Front. Microbiol.">
        <title>Phenotypic and Genetic Characterization of the Cheese Ripening Yeast Geotrichum candidum.</title>
        <authorList>
            <person name="Perkins V."/>
            <person name="Vignola S."/>
            <person name="Lessard M.H."/>
            <person name="Plante P.L."/>
            <person name="Corbeil J."/>
            <person name="Dugat-Bony E."/>
            <person name="Frenette M."/>
            <person name="Labrie S."/>
        </authorList>
    </citation>
    <scope>NUCLEOTIDE SEQUENCE</scope>
    <source>
        <strain evidence="13">LMA-70</strain>
    </source>
</reference>
<dbReference type="Gene3D" id="2.30.30.870">
    <property type="entry name" value="Pelota, domain A"/>
    <property type="match status" value="1"/>
</dbReference>
<evidence type="ECO:0000256" key="9">
    <source>
        <dbReference type="ARBA" id="ARBA00023306"/>
    </source>
</evidence>
<dbReference type="GO" id="GO:0071025">
    <property type="term" value="P:RNA surveillance"/>
    <property type="evidence" value="ECO:0007669"/>
    <property type="project" value="InterPro"/>
</dbReference>
<dbReference type="FunFam" id="3.30.420.60:FF:000004">
    <property type="entry name" value="Protein DOM34 homolog"/>
    <property type="match status" value="1"/>
</dbReference>
<name>A0A0J9XKI9_GEOCN</name>
<reference evidence="12 14" key="1">
    <citation type="submission" date="2014-03" db="EMBL/GenBank/DDBJ databases">
        <authorList>
            <person name="Casaregola S."/>
        </authorList>
    </citation>
    <scope>NUCLEOTIDE SEQUENCE [LARGE SCALE GENOMIC DNA]</scope>
    <source>
        <strain evidence="12 14">CLIB 918</strain>
    </source>
</reference>
<organism evidence="12 14">
    <name type="scientific">Geotrichum candidum</name>
    <name type="common">Oospora lactis</name>
    <name type="synonym">Dipodascus geotrichum</name>
    <dbReference type="NCBI Taxonomy" id="1173061"/>
    <lineage>
        <taxon>Eukaryota</taxon>
        <taxon>Fungi</taxon>
        <taxon>Dikarya</taxon>
        <taxon>Ascomycota</taxon>
        <taxon>Saccharomycotina</taxon>
        <taxon>Dipodascomycetes</taxon>
        <taxon>Dipodascales</taxon>
        <taxon>Dipodascaceae</taxon>
        <taxon>Geotrichum</taxon>
    </lineage>
</organism>
<dbReference type="OrthoDB" id="10249111at2759"/>
<evidence type="ECO:0000256" key="1">
    <source>
        <dbReference type="ARBA" id="ARBA00001968"/>
    </source>
</evidence>
<evidence type="ECO:0000256" key="5">
    <source>
        <dbReference type="ARBA" id="ARBA00022618"/>
    </source>
</evidence>
<comment type="similarity">
    <text evidence="3 10">Belongs to the eukaryotic release factor 1 family. Pelota subfamily.</text>
</comment>
<dbReference type="Pfam" id="PF03465">
    <property type="entry name" value="eRF1_3"/>
    <property type="match status" value="1"/>
</dbReference>
<dbReference type="InterPro" id="IPR005142">
    <property type="entry name" value="eRF1_3"/>
</dbReference>
<dbReference type="GO" id="GO:0051321">
    <property type="term" value="P:meiotic cell cycle"/>
    <property type="evidence" value="ECO:0007669"/>
    <property type="project" value="UniProtKB-KW"/>
</dbReference>
<keyword evidence="14" id="KW-1185">Reference proteome</keyword>
<dbReference type="GO" id="GO:0070651">
    <property type="term" value="P:nonfunctional rRNA decay"/>
    <property type="evidence" value="ECO:0007669"/>
    <property type="project" value="TreeGrafter"/>
</dbReference>
<evidence type="ECO:0000256" key="6">
    <source>
        <dbReference type="ARBA" id="ARBA00022723"/>
    </source>
</evidence>
<evidence type="ECO:0000256" key="7">
    <source>
        <dbReference type="ARBA" id="ARBA00022776"/>
    </source>
</evidence>
<evidence type="ECO:0000313" key="14">
    <source>
        <dbReference type="Proteomes" id="UP000242525"/>
    </source>
</evidence>
<dbReference type="Proteomes" id="UP000242525">
    <property type="component" value="Unassembled WGS sequence"/>
</dbReference>
<dbReference type="SUPFAM" id="SSF55315">
    <property type="entry name" value="L30e-like"/>
    <property type="match status" value="1"/>
</dbReference>
<dbReference type="Pfam" id="PF26356">
    <property type="entry name" value="Pelota_N"/>
    <property type="match status" value="1"/>
</dbReference>
<dbReference type="GO" id="GO:0070966">
    <property type="term" value="P:nuclear-transcribed mRNA catabolic process, no-go decay"/>
    <property type="evidence" value="ECO:0007669"/>
    <property type="project" value="InterPro"/>
</dbReference>
<comment type="function">
    <text evidence="10">Component of the Dom34-Hbs1 complex, a complex that recognizes stalled ribosomes and triggers the No-Go Decay (NGD) pathway (PubMed:20890290). In the Dom34-Hbs1 complex, dom34 recognizes ribosomes stalled at the 3' end of an mRNA and engages stalled ribosomes by destabilizing mRNA in the mRNA channel. Following ribosome-binding, the Dom34-Hbs1 complex promotes the disassembly of stalled ribosomes, followed by degradation of damaged mRNAs as part of the NGD pathway.</text>
</comment>
<dbReference type="SUPFAM" id="SSF159065">
    <property type="entry name" value="Dom34/Pelota N-terminal domain-like"/>
    <property type="match status" value="1"/>
</dbReference>
<keyword evidence="6 10" id="KW-0479">Metal-binding</keyword>
<evidence type="ECO:0000256" key="3">
    <source>
        <dbReference type="ARBA" id="ARBA00009504"/>
    </source>
</evidence>
<keyword evidence="8" id="KW-0469">Meiosis</keyword>
<dbReference type="InterPro" id="IPR029064">
    <property type="entry name" value="Ribosomal_eL30-like_sf"/>
</dbReference>
<accession>A0A0J9XKI9</accession>
<dbReference type="InterPro" id="IPR042226">
    <property type="entry name" value="eFR1_2_sf"/>
</dbReference>
<evidence type="ECO:0000256" key="4">
    <source>
        <dbReference type="ARBA" id="ARBA00022490"/>
    </source>
</evidence>
<sequence>MKINKIAIDKRTANGYLSMVMEDSEDLWTVYNIMEPDDEVESMSYRKIIKGKDTIKKLLRLRIRVQKCELENPYGGSIRIAGTIVSEQEDVTLGSHHSADLEINKPFTLYKDKWDTKDIDEIRKATDPTLKAEVGAIVMQEGVAHVCLITENMTHLQAKIEISVPRKAVAAAEGKNRERGIERFYKHVYAAMVSKFNFDSIKAIILASPGFTARGFYDYALRTAASAGDKTILQSKDKFLVVSSSNGYLQGLNEAMRTPEVQERLKSTKYASQTAYLDKFFDMLNNNPNRAWYGPKHVSAAVDYAAVDTLLISNRLYKSADVNERRHYIQMAETVKNTGGTVMIFSEHHDAGKQLDDITGIACTLTVPLPELEDIESSDSESDDE</sequence>
<dbReference type="GO" id="GO:0032790">
    <property type="term" value="P:ribosome disassembly"/>
    <property type="evidence" value="ECO:0007669"/>
    <property type="project" value="TreeGrafter"/>
</dbReference>